<keyword evidence="1" id="KW-0472">Membrane</keyword>
<sequence length="465" mass="52784">MDKHINSKQAANLEFWIAIGSIVVSFIATCIDDFPLRSVLFSHLLTLVLYLVLYFHLAPTVEKNGKTSAGPAFLILALITIATLTGAVPTYMATLLSVKLLLIYFNRNKKVPENLLMYDAILLFAIWMLAISCCWMLAANHAIRTYVFAVPLPMILVYLYAVHGLLPGIWNKKYRLLRYAGVMVVVVPLSIPVMLLMLHLFEQHHFYSGIQLPYTYQINEATISIGMVGNTISQLVIVIPCAWSVYKKRNEHTQAEIYTLKTELGKSDAHLHFLKSQINPHFLFNALNTLYGTALQENAERTGEGIQKLGDMMRLMLQENIQDIIPLTNDLEYLKNYIMLQELRTATSPDISIETRIEEVSQDLQITPMLLIPFVENAFKHGISLRHPSHIKITAQTKGETLYFDVHNSIHLKPDNDPEKGQSGIGLENVKQRLQLLYPGKHELMIRENGKEFFVHLTLQLTTNA</sequence>
<dbReference type="GO" id="GO:0016020">
    <property type="term" value="C:membrane"/>
    <property type="evidence" value="ECO:0007669"/>
    <property type="project" value="InterPro"/>
</dbReference>
<dbReference type="InterPro" id="IPR010559">
    <property type="entry name" value="Sig_transdc_His_kin_internal"/>
</dbReference>
<gene>
    <name evidence="3" type="ORF">GCM10011379_45310</name>
</gene>
<feature type="transmembrane region" description="Helical" evidence="1">
    <location>
        <begin position="145"/>
        <end position="166"/>
    </location>
</feature>
<evidence type="ECO:0000313" key="4">
    <source>
        <dbReference type="Proteomes" id="UP000627292"/>
    </source>
</evidence>
<feature type="domain" description="Signal transduction histidine kinase internal region" evidence="2">
    <location>
        <begin position="269"/>
        <end position="345"/>
    </location>
</feature>
<evidence type="ECO:0000259" key="2">
    <source>
        <dbReference type="Pfam" id="PF06580"/>
    </source>
</evidence>
<name>A0A917J3P4_9BACT</name>
<reference evidence="3" key="2">
    <citation type="submission" date="2020-09" db="EMBL/GenBank/DDBJ databases">
        <authorList>
            <person name="Sun Q."/>
            <person name="Zhou Y."/>
        </authorList>
    </citation>
    <scope>NUCLEOTIDE SEQUENCE</scope>
    <source>
        <strain evidence="3">CGMCC 1.15290</strain>
    </source>
</reference>
<dbReference type="GO" id="GO:0000155">
    <property type="term" value="F:phosphorelay sensor kinase activity"/>
    <property type="evidence" value="ECO:0007669"/>
    <property type="project" value="InterPro"/>
</dbReference>
<keyword evidence="1" id="KW-1133">Transmembrane helix</keyword>
<dbReference type="Pfam" id="PF06580">
    <property type="entry name" value="His_kinase"/>
    <property type="match status" value="1"/>
</dbReference>
<dbReference type="AlphaFoldDB" id="A0A917J3P4"/>
<dbReference type="SUPFAM" id="SSF55874">
    <property type="entry name" value="ATPase domain of HSP90 chaperone/DNA topoisomerase II/histidine kinase"/>
    <property type="match status" value="1"/>
</dbReference>
<dbReference type="RefSeq" id="WP_188956655.1">
    <property type="nucleotide sequence ID" value="NZ_BMIB01000004.1"/>
</dbReference>
<dbReference type="EMBL" id="BMIB01000004">
    <property type="protein sequence ID" value="GGH78046.1"/>
    <property type="molecule type" value="Genomic_DNA"/>
</dbReference>
<dbReference type="PANTHER" id="PTHR34220">
    <property type="entry name" value="SENSOR HISTIDINE KINASE YPDA"/>
    <property type="match status" value="1"/>
</dbReference>
<feature type="transmembrane region" description="Helical" evidence="1">
    <location>
        <begin position="72"/>
        <end position="105"/>
    </location>
</feature>
<dbReference type="Proteomes" id="UP000627292">
    <property type="component" value="Unassembled WGS sequence"/>
</dbReference>
<evidence type="ECO:0000256" key="1">
    <source>
        <dbReference type="SAM" id="Phobius"/>
    </source>
</evidence>
<feature type="transmembrane region" description="Helical" evidence="1">
    <location>
        <begin position="38"/>
        <end position="57"/>
    </location>
</feature>
<feature type="transmembrane region" description="Helical" evidence="1">
    <location>
        <begin position="178"/>
        <end position="201"/>
    </location>
</feature>
<accession>A0A917J3P4</accession>
<comment type="caution">
    <text evidence="3">The sequence shown here is derived from an EMBL/GenBank/DDBJ whole genome shotgun (WGS) entry which is preliminary data.</text>
</comment>
<feature type="transmembrane region" description="Helical" evidence="1">
    <location>
        <begin position="117"/>
        <end position="139"/>
    </location>
</feature>
<proteinExistence type="predicted"/>
<feature type="transmembrane region" description="Helical" evidence="1">
    <location>
        <begin position="15"/>
        <end position="31"/>
    </location>
</feature>
<dbReference type="InterPro" id="IPR036890">
    <property type="entry name" value="HATPase_C_sf"/>
</dbReference>
<dbReference type="PANTHER" id="PTHR34220:SF7">
    <property type="entry name" value="SENSOR HISTIDINE KINASE YPDA"/>
    <property type="match status" value="1"/>
</dbReference>
<keyword evidence="4" id="KW-1185">Reference proteome</keyword>
<organism evidence="3 4">
    <name type="scientific">Filimonas zeae</name>
    <dbReference type="NCBI Taxonomy" id="1737353"/>
    <lineage>
        <taxon>Bacteria</taxon>
        <taxon>Pseudomonadati</taxon>
        <taxon>Bacteroidota</taxon>
        <taxon>Chitinophagia</taxon>
        <taxon>Chitinophagales</taxon>
        <taxon>Chitinophagaceae</taxon>
        <taxon>Filimonas</taxon>
    </lineage>
</organism>
<protein>
    <recommendedName>
        <fullName evidence="2">Signal transduction histidine kinase internal region domain-containing protein</fullName>
    </recommendedName>
</protein>
<reference evidence="3" key="1">
    <citation type="journal article" date="2014" name="Int. J. Syst. Evol. Microbiol.">
        <title>Complete genome sequence of Corynebacterium casei LMG S-19264T (=DSM 44701T), isolated from a smear-ripened cheese.</title>
        <authorList>
            <consortium name="US DOE Joint Genome Institute (JGI-PGF)"/>
            <person name="Walter F."/>
            <person name="Albersmeier A."/>
            <person name="Kalinowski J."/>
            <person name="Ruckert C."/>
        </authorList>
    </citation>
    <scope>NUCLEOTIDE SEQUENCE</scope>
    <source>
        <strain evidence="3">CGMCC 1.15290</strain>
    </source>
</reference>
<dbReference type="Gene3D" id="3.30.565.10">
    <property type="entry name" value="Histidine kinase-like ATPase, C-terminal domain"/>
    <property type="match status" value="1"/>
</dbReference>
<dbReference type="InterPro" id="IPR050640">
    <property type="entry name" value="Bact_2-comp_sensor_kinase"/>
</dbReference>
<evidence type="ECO:0000313" key="3">
    <source>
        <dbReference type="EMBL" id="GGH78046.1"/>
    </source>
</evidence>
<feature type="transmembrane region" description="Helical" evidence="1">
    <location>
        <begin position="221"/>
        <end position="246"/>
    </location>
</feature>
<keyword evidence="1" id="KW-0812">Transmembrane</keyword>